<dbReference type="InterPro" id="IPR002933">
    <property type="entry name" value="Peptidase_M20"/>
</dbReference>
<reference evidence="11 12" key="1">
    <citation type="journal article" date="2019" name="ISME J.">
        <title>Candidatus Macondimonas diazotrophica, a novel gammaproteobacterial genus dominating crude-oil-contaminated coastal sediments.</title>
        <authorList>
            <person name="Karthikeyan S."/>
            <person name="Konstantinidis K."/>
        </authorList>
    </citation>
    <scope>NUCLEOTIDE SEQUENCE [LARGE SCALE GENOMIC DNA]</scope>
    <source>
        <strain evidence="11 12">KTK01</strain>
    </source>
</reference>
<dbReference type="GO" id="GO:0008777">
    <property type="term" value="F:acetylornithine deacetylase activity"/>
    <property type="evidence" value="ECO:0007669"/>
    <property type="project" value="UniProtKB-EC"/>
</dbReference>
<comment type="similarity">
    <text evidence="2">Belongs to the peptidase M20A family. ArgE subfamily.</text>
</comment>
<keyword evidence="3" id="KW-0963">Cytoplasm</keyword>
<dbReference type="EMBL" id="SRIO01000003">
    <property type="protein sequence ID" value="TFZ83632.1"/>
    <property type="molecule type" value="Genomic_DNA"/>
</dbReference>
<dbReference type="SUPFAM" id="SSF55031">
    <property type="entry name" value="Bacterial exopeptidase dimerisation domain"/>
    <property type="match status" value="1"/>
</dbReference>
<evidence type="ECO:0000256" key="3">
    <source>
        <dbReference type="ARBA" id="ARBA00022490"/>
    </source>
</evidence>
<evidence type="ECO:0000256" key="7">
    <source>
        <dbReference type="ARBA" id="ARBA00022801"/>
    </source>
</evidence>
<evidence type="ECO:0000256" key="6">
    <source>
        <dbReference type="ARBA" id="ARBA00022723"/>
    </source>
</evidence>
<dbReference type="AlphaFoldDB" id="A0A4Z0FB21"/>
<evidence type="ECO:0000256" key="2">
    <source>
        <dbReference type="ARBA" id="ARBA00005691"/>
    </source>
</evidence>
<keyword evidence="4" id="KW-0055">Arginine biosynthesis</keyword>
<accession>A0A4Z0FB21</accession>
<dbReference type="GO" id="GO:0005737">
    <property type="term" value="C:cytoplasm"/>
    <property type="evidence" value="ECO:0007669"/>
    <property type="project" value="UniProtKB-SubCell"/>
</dbReference>
<dbReference type="InterPro" id="IPR050072">
    <property type="entry name" value="Peptidase_M20A"/>
</dbReference>
<dbReference type="EC" id="3.5.1.16" evidence="11"/>
<feature type="domain" description="Peptidase M20 dimerisation" evidence="10">
    <location>
        <begin position="179"/>
        <end position="287"/>
    </location>
</feature>
<dbReference type="SUPFAM" id="SSF53187">
    <property type="entry name" value="Zn-dependent exopeptidases"/>
    <property type="match status" value="1"/>
</dbReference>
<dbReference type="Proteomes" id="UP000297890">
    <property type="component" value="Unassembled WGS sequence"/>
</dbReference>
<keyword evidence="8" id="KW-0862">Zinc</keyword>
<evidence type="ECO:0000313" key="11">
    <source>
        <dbReference type="EMBL" id="TFZ83632.1"/>
    </source>
</evidence>
<dbReference type="GO" id="GO:0006526">
    <property type="term" value="P:L-arginine biosynthetic process"/>
    <property type="evidence" value="ECO:0007669"/>
    <property type="project" value="UniProtKB-KW"/>
</dbReference>
<keyword evidence="5" id="KW-0028">Amino-acid biosynthesis</keyword>
<keyword evidence="12" id="KW-1185">Reference proteome</keyword>
<dbReference type="RefSeq" id="WP_135281049.1">
    <property type="nucleotide sequence ID" value="NZ_SRIO01000003.1"/>
</dbReference>
<evidence type="ECO:0000256" key="4">
    <source>
        <dbReference type="ARBA" id="ARBA00022571"/>
    </source>
</evidence>
<organism evidence="11 12">
    <name type="scientific">Candidatus Macondimonas diazotrophica</name>
    <dbReference type="NCBI Taxonomy" id="2305248"/>
    <lineage>
        <taxon>Bacteria</taxon>
        <taxon>Pseudomonadati</taxon>
        <taxon>Pseudomonadota</taxon>
        <taxon>Gammaproteobacteria</taxon>
        <taxon>Chromatiales</taxon>
        <taxon>Ectothiorhodospiraceae</taxon>
        <taxon>Candidatus Macondimonas</taxon>
    </lineage>
</organism>
<protein>
    <submittedName>
        <fullName evidence="11">Acetylornithine deacetylase</fullName>
        <ecNumber evidence="11">3.5.1.16</ecNumber>
    </submittedName>
</protein>
<dbReference type="FunFam" id="3.30.70.360:FF:000003">
    <property type="entry name" value="Acetylornithine deacetylase"/>
    <property type="match status" value="1"/>
</dbReference>
<evidence type="ECO:0000256" key="1">
    <source>
        <dbReference type="ARBA" id="ARBA00004496"/>
    </source>
</evidence>
<dbReference type="InterPro" id="IPR036264">
    <property type="entry name" value="Bact_exopeptidase_dim_dom"/>
</dbReference>
<dbReference type="GO" id="GO:0046872">
    <property type="term" value="F:metal ion binding"/>
    <property type="evidence" value="ECO:0007669"/>
    <property type="project" value="UniProtKB-KW"/>
</dbReference>
<dbReference type="OrthoDB" id="3665926at2"/>
<dbReference type="InterPro" id="IPR010169">
    <property type="entry name" value="AcOrn-deacetyl"/>
</dbReference>
<evidence type="ECO:0000256" key="8">
    <source>
        <dbReference type="ARBA" id="ARBA00022833"/>
    </source>
</evidence>
<keyword evidence="7 11" id="KW-0378">Hydrolase</keyword>
<dbReference type="Pfam" id="PF07687">
    <property type="entry name" value="M20_dimer"/>
    <property type="match status" value="1"/>
</dbReference>
<dbReference type="Pfam" id="PF01546">
    <property type="entry name" value="Peptidase_M20"/>
    <property type="match status" value="1"/>
</dbReference>
<keyword evidence="6" id="KW-0479">Metal-binding</keyword>
<comment type="subcellular location">
    <subcellularLocation>
        <location evidence="1">Cytoplasm</location>
    </subcellularLocation>
</comment>
<dbReference type="Gene3D" id="3.30.70.360">
    <property type="match status" value="1"/>
</dbReference>
<dbReference type="CDD" id="cd03894">
    <property type="entry name" value="M20_ArgE"/>
    <property type="match status" value="1"/>
</dbReference>
<evidence type="ECO:0000256" key="9">
    <source>
        <dbReference type="ARBA" id="ARBA00023285"/>
    </source>
</evidence>
<keyword evidence="9" id="KW-0170">Cobalt</keyword>
<dbReference type="Gene3D" id="3.40.630.10">
    <property type="entry name" value="Zn peptidases"/>
    <property type="match status" value="1"/>
</dbReference>
<evidence type="ECO:0000256" key="5">
    <source>
        <dbReference type="ARBA" id="ARBA00022605"/>
    </source>
</evidence>
<dbReference type="PANTHER" id="PTHR43808:SF1">
    <property type="entry name" value="ACETYLORNITHINE DEACETYLASE"/>
    <property type="match status" value="1"/>
</dbReference>
<proteinExistence type="inferred from homology"/>
<evidence type="ECO:0000259" key="10">
    <source>
        <dbReference type="Pfam" id="PF07687"/>
    </source>
</evidence>
<dbReference type="PANTHER" id="PTHR43808">
    <property type="entry name" value="ACETYLORNITHINE DEACETYLASE"/>
    <property type="match status" value="1"/>
</dbReference>
<sequence length="388" mass="41918">MDTPIPPVLELISELVALPSVSSAQPEWDMGNRAVIDRIAQWCQDLGFRTEVLALPGAAGKANLVATLGSGPGGLILAGHTDTVPFDHDGWHSDPLRADIREGRLYGLGTSDMKGFFGLALAAVARLSPARFHQPLVLVATSDEETSMAGVRALRDAKAFHGRYAVIGEPSSMRPAHLHKGVMMERIRIVGHAGHSSDPSLGRNALDGMHRVISALMDERRQWLERYNHPGFAIPYPTLNLGHIHGGDNANRICGECELHFDVRLLPGMAPQVIRDHLQARAQAALADTGLTLEFHPLFDGLPPLETALTSPLVAACTTLTGQASESVAFGTEGPYYREMGMDTVILGPGDIEQAHQPNEYLALDRLSPMMNILESLITQFCLMPSTA</sequence>
<name>A0A4Z0FB21_9GAMM</name>
<dbReference type="NCBIfam" id="NF003474">
    <property type="entry name" value="PRK05111.1"/>
    <property type="match status" value="1"/>
</dbReference>
<comment type="caution">
    <text evidence="11">The sequence shown here is derived from an EMBL/GenBank/DDBJ whole genome shotgun (WGS) entry which is preliminary data.</text>
</comment>
<dbReference type="NCBIfam" id="TIGR01892">
    <property type="entry name" value="AcOrn-deacetyl"/>
    <property type="match status" value="1"/>
</dbReference>
<evidence type="ECO:0000313" key="12">
    <source>
        <dbReference type="Proteomes" id="UP000297890"/>
    </source>
</evidence>
<dbReference type="InterPro" id="IPR011650">
    <property type="entry name" value="Peptidase_M20_dimer"/>
</dbReference>
<gene>
    <name evidence="11" type="primary">argE</name>
    <name evidence="11" type="ORF">E4680_03810</name>
</gene>